<gene>
    <name evidence="1" type="ORF">AGERDE_LOCUS6970</name>
</gene>
<evidence type="ECO:0000313" key="1">
    <source>
        <dbReference type="EMBL" id="CAG8557197.1"/>
    </source>
</evidence>
<dbReference type="Proteomes" id="UP000789831">
    <property type="component" value="Unassembled WGS sequence"/>
</dbReference>
<keyword evidence="2" id="KW-1185">Reference proteome</keyword>
<dbReference type="EMBL" id="CAJVPL010001176">
    <property type="protein sequence ID" value="CAG8557197.1"/>
    <property type="molecule type" value="Genomic_DNA"/>
</dbReference>
<comment type="caution">
    <text evidence="1">The sequence shown here is derived from an EMBL/GenBank/DDBJ whole genome shotgun (WGS) entry which is preliminary data.</text>
</comment>
<dbReference type="AlphaFoldDB" id="A0A9N9FTV7"/>
<protein>
    <submittedName>
        <fullName evidence="1">13102_t:CDS:1</fullName>
    </submittedName>
</protein>
<reference evidence="1" key="1">
    <citation type="submission" date="2021-06" db="EMBL/GenBank/DDBJ databases">
        <authorList>
            <person name="Kallberg Y."/>
            <person name="Tangrot J."/>
            <person name="Rosling A."/>
        </authorList>
    </citation>
    <scope>NUCLEOTIDE SEQUENCE</scope>
    <source>
        <strain evidence="1">MT106</strain>
    </source>
</reference>
<sequence>MSSYEEKRSRREIIVTQEKNPLTKVELDEENRITVSDLTIDKVHTGAFLLC</sequence>
<proteinExistence type="predicted"/>
<name>A0A9N9FTV7_9GLOM</name>
<evidence type="ECO:0000313" key="2">
    <source>
        <dbReference type="Proteomes" id="UP000789831"/>
    </source>
</evidence>
<organism evidence="1 2">
    <name type="scientific">Ambispora gerdemannii</name>
    <dbReference type="NCBI Taxonomy" id="144530"/>
    <lineage>
        <taxon>Eukaryota</taxon>
        <taxon>Fungi</taxon>
        <taxon>Fungi incertae sedis</taxon>
        <taxon>Mucoromycota</taxon>
        <taxon>Glomeromycotina</taxon>
        <taxon>Glomeromycetes</taxon>
        <taxon>Archaeosporales</taxon>
        <taxon>Ambisporaceae</taxon>
        <taxon>Ambispora</taxon>
    </lineage>
</organism>
<accession>A0A9N9FTV7</accession>